<dbReference type="RefSeq" id="XP_016257164.1">
    <property type="nucleotide sequence ID" value="XM_016412439.1"/>
</dbReference>
<dbReference type="EMBL" id="KN847347">
    <property type="protein sequence ID" value="KIW36948.1"/>
    <property type="molecule type" value="Genomic_DNA"/>
</dbReference>
<evidence type="ECO:0000313" key="2">
    <source>
        <dbReference type="Proteomes" id="UP000053342"/>
    </source>
</evidence>
<keyword evidence="2" id="KW-1185">Reference proteome</keyword>
<protein>
    <recommendedName>
        <fullName evidence="3">SnoaL-like domain-containing protein</fullName>
    </recommendedName>
</protein>
<organism evidence="1 2">
    <name type="scientific">Exophiala oligosperma</name>
    <dbReference type="NCBI Taxonomy" id="215243"/>
    <lineage>
        <taxon>Eukaryota</taxon>
        <taxon>Fungi</taxon>
        <taxon>Dikarya</taxon>
        <taxon>Ascomycota</taxon>
        <taxon>Pezizomycotina</taxon>
        <taxon>Eurotiomycetes</taxon>
        <taxon>Chaetothyriomycetidae</taxon>
        <taxon>Chaetothyriales</taxon>
        <taxon>Herpotrichiellaceae</taxon>
        <taxon>Exophiala</taxon>
    </lineage>
</organism>
<gene>
    <name evidence="1" type="ORF">PV06_10849</name>
</gene>
<dbReference type="AlphaFoldDB" id="A0A0D2D0Y3"/>
<dbReference type="Proteomes" id="UP000053342">
    <property type="component" value="Unassembled WGS sequence"/>
</dbReference>
<dbReference type="HOGENOM" id="CLU_1235022_0_0_1"/>
<name>A0A0D2D0Y3_9EURO</name>
<dbReference type="GeneID" id="27362923"/>
<dbReference type="PANTHER" id="PTHR39401">
    <property type="entry name" value="SNOAL-LIKE DOMAIN-CONTAINING PROTEIN"/>
    <property type="match status" value="1"/>
</dbReference>
<sequence>MRIPCYCSFYIRILPVRSGRSVIATSHTHRISTRPGLFASRSTTNSLNGNMSTSTYTGATPADMKVDPRIVAFFERFYAVSDDPTAHEDYAQSFLPDADFAMGAKKTKGYEGILTLRQGLWSGPIKSRKHKLSKIFPFGAGSNELMLYGTVDYGLKNGKAVTCEWAARAVMAEGQQGQLKFKLYQVYVVRLLLAVMLLPIGKTNSPPHHFLLDVSPLPSMTILQ</sequence>
<evidence type="ECO:0000313" key="1">
    <source>
        <dbReference type="EMBL" id="KIW36948.1"/>
    </source>
</evidence>
<dbReference type="PANTHER" id="PTHR39401:SF1">
    <property type="entry name" value="SNOAL-LIKE DOMAIN-CONTAINING PROTEIN"/>
    <property type="match status" value="1"/>
</dbReference>
<evidence type="ECO:0008006" key="3">
    <source>
        <dbReference type="Google" id="ProtNLM"/>
    </source>
</evidence>
<dbReference type="STRING" id="215243.A0A0D2D0Y3"/>
<reference evidence="1 2" key="1">
    <citation type="submission" date="2015-01" db="EMBL/GenBank/DDBJ databases">
        <title>The Genome Sequence of Exophiala oligosperma CBS72588.</title>
        <authorList>
            <consortium name="The Broad Institute Genomics Platform"/>
            <person name="Cuomo C."/>
            <person name="de Hoog S."/>
            <person name="Gorbushina A."/>
            <person name="Stielow B."/>
            <person name="Teixiera M."/>
            <person name="Abouelleil A."/>
            <person name="Chapman S.B."/>
            <person name="Priest M."/>
            <person name="Young S.K."/>
            <person name="Wortman J."/>
            <person name="Nusbaum C."/>
            <person name="Birren B."/>
        </authorList>
    </citation>
    <scope>NUCLEOTIDE SEQUENCE [LARGE SCALE GENOMIC DNA]</scope>
    <source>
        <strain evidence="1 2">CBS 72588</strain>
    </source>
</reference>
<dbReference type="OrthoDB" id="3468019at2759"/>
<dbReference type="VEuPathDB" id="FungiDB:PV06_10849"/>
<proteinExistence type="predicted"/>
<accession>A0A0D2D0Y3</accession>